<accession>A0AAV2FLM4</accession>
<protein>
    <submittedName>
        <fullName evidence="2">Uncharacterized protein</fullName>
    </submittedName>
</protein>
<keyword evidence="3" id="KW-1185">Reference proteome</keyword>
<feature type="region of interest" description="Disordered" evidence="1">
    <location>
        <begin position="46"/>
        <end position="78"/>
    </location>
</feature>
<evidence type="ECO:0000313" key="2">
    <source>
        <dbReference type="EMBL" id="CAL1399216.1"/>
    </source>
</evidence>
<dbReference type="AlphaFoldDB" id="A0AAV2FLM4"/>
<sequence>MEKGIMTENKGCELKAKIAASEPKIAAANLLEVSCADFMKKPVGRGEAESFSQSDHDYSSHRPRGNSQAALHASRDRETPSRNYNNIILRLFLSFSPHLLNGCRSHTTNPLTSNVCL</sequence>
<organism evidence="2 3">
    <name type="scientific">Linum trigynum</name>
    <dbReference type="NCBI Taxonomy" id="586398"/>
    <lineage>
        <taxon>Eukaryota</taxon>
        <taxon>Viridiplantae</taxon>
        <taxon>Streptophyta</taxon>
        <taxon>Embryophyta</taxon>
        <taxon>Tracheophyta</taxon>
        <taxon>Spermatophyta</taxon>
        <taxon>Magnoliopsida</taxon>
        <taxon>eudicotyledons</taxon>
        <taxon>Gunneridae</taxon>
        <taxon>Pentapetalae</taxon>
        <taxon>rosids</taxon>
        <taxon>fabids</taxon>
        <taxon>Malpighiales</taxon>
        <taxon>Linaceae</taxon>
        <taxon>Linum</taxon>
    </lineage>
</organism>
<dbReference type="Proteomes" id="UP001497516">
    <property type="component" value="Chromosome 7"/>
</dbReference>
<evidence type="ECO:0000256" key="1">
    <source>
        <dbReference type="SAM" id="MobiDB-lite"/>
    </source>
</evidence>
<feature type="compositionally biased region" description="Basic and acidic residues" evidence="1">
    <location>
        <begin position="46"/>
        <end position="60"/>
    </location>
</feature>
<gene>
    <name evidence="2" type="ORF">LTRI10_LOCUS39407</name>
</gene>
<reference evidence="2 3" key="1">
    <citation type="submission" date="2024-04" db="EMBL/GenBank/DDBJ databases">
        <authorList>
            <person name="Fracassetti M."/>
        </authorList>
    </citation>
    <scope>NUCLEOTIDE SEQUENCE [LARGE SCALE GENOMIC DNA]</scope>
</reference>
<dbReference type="EMBL" id="OZ034820">
    <property type="protein sequence ID" value="CAL1399216.1"/>
    <property type="molecule type" value="Genomic_DNA"/>
</dbReference>
<evidence type="ECO:0000313" key="3">
    <source>
        <dbReference type="Proteomes" id="UP001497516"/>
    </source>
</evidence>
<name>A0AAV2FLM4_9ROSI</name>
<proteinExistence type="predicted"/>